<evidence type="ECO:0000313" key="4">
    <source>
        <dbReference type="Proteomes" id="UP000308652"/>
    </source>
</evidence>
<evidence type="ECO:0000259" key="2">
    <source>
        <dbReference type="Pfam" id="PF20152"/>
    </source>
</evidence>
<evidence type="ECO:0000256" key="1">
    <source>
        <dbReference type="SAM" id="Phobius"/>
    </source>
</evidence>
<feature type="domain" description="DUF6534" evidence="2">
    <location>
        <begin position="169"/>
        <end position="251"/>
    </location>
</feature>
<feature type="transmembrane region" description="Helical" evidence="1">
    <location>
        <begin position="203"/>
        <end position="223"/>
    </location>
</feature>
<dbReference type="Proteomes" id="UP000308652">
    <property type="component" value="Unassembled WGS sequence"/>
</dbReference>
<dbReference type="EMBL" id="ML213594">
    <property type="protein sequence ID" value="TFK41687.1"/>
    <property type="molecule type" value="Genomic_DNA"/>
</dbReference>
<keyword evidence="4" id="KW-1185">Reference proteome</keyword>
<feature type="transmembrane region" description="Helical" evidence="1">
    <location>
        <begin position="12"/>
        <end position="38"/>
    </location>
</feature>
<dbReference type="AlphaFoldDB" id="A0A5C3M9X5"/>
<sequence>MADTTPDDISSLAGALLISCVVNWGLLGVLCVQVYVYYLAFPKDRKAAKLLIYGVFLCEVLQTIIITRDTYVAFASGFGNVKSLDSMHTHWFTIPISGGIVGCIGQLYFAYRMSVVAESKFLPIAVVVLSIASTSAAMVSAAQFFMAGSFTFLRNNTLTAVGIWNGLGAFCDLTIAIAMPYLLLRRGTGLSNTHVLITKIIRLTVETGALTAFVAIAHLILYFAPSITFIIAGANIAKIYANTILVLLNNRLEITNGRDAIARREYESAAEFSVSSTSRILVSRDRLTILLDDLPRAHIVKSRTSASVTFARNNEEDSTQPKISIEVV</sequence>
<protein>
    <recommendedName>
        <fullName evidence="2">DUF6534 domain-containing protein</fullName>
    </recommendedName>
</protein>
<dbReference type="PANTHER" id="PTHR40465">
    <property type="entry name" value="CHROMOSOME 1, WHOLE GENOME SHOTGUN SEQUENCE"/>
    <property type="match status" value="1"/>
</dbReference>
<accession>A0A5C3M9X5</accession>
<feature type="transmembrane region" description="Helical" evidence="1">
    <location>
        <begin position="121"/>
        <end position="142"/>
    </location>
</feature>
<keyword evidence="1" id="KW-0812">Transmembrane</keyword>
<dbReference type="STRING" id="68775.A0A5C3M9X5"/>
<feature type="transmembrane region" description="Helical" evidence="1">
    <location>
        <begin position="229"/>
        <end position="248"/>
    </location>
</feature>
<dbReference type="PANTHER" id="PTHR40465:SF1">
    <property type="entry name" value="DUF6534 DOMAIN-CONTAINING PROTEIN"/>
    <property type="match status" value="1"/>
</dbReference>
<reference evidence="3 4" key="1">
    <citation type="journal article" date="2019" name="Nat. Ecol. Evol.">
        <title>Megaphylogeny resolves global patterns of mushroom evolution.</title>
        <authorList>
            <person name="Varga T."/>
            <person name="Krizsan K."/>
            <person name="Foldi C."/>
            <person name="Dima B."/>
            <person name="Sanchez-Garcia M."/>
            <person name="Sanchez-Ramirez S."/>
            <person name="Szollosi G.J."/>
            <person name="Szarkandi J.G."/>
            <person name="Papp V."/>
            <person name="Albert L."/>
            <person name="Andreopoulos W."/>
            <person name="Angelini C."/>
            <person name="Antonin V."/>
            <person name="Barry K.W."/>
            <person name="Bougher N.L."/>
            <person name="Buchanan P."/>
            <person name="Buyck B."/>
            <person name="Bense V."/>
            <person name="Catcheside P."/>
            <person name="Chovatia M."/>
            <person name="Cooper J."/>
            <person name="Damon W."/>
            <person name="Desjardin D."/>
            <person name="Finy P."/>
            <person name="Geml J."/>
            <person name="Haridas S."/>
            <person name="Hughes K."/>
            <person name="Justo A."/>
            <person name="Karasinski D."/>
            <person name="Kautmanova I."/>
            <person name="Kiss B."/>
            <person name="Kocsube S."/>
            <person name="Kotiranta H."/>
            <person name="LaButti K.M."/>
            <person name="Lechner B.E."/>
            <person name="Liimatainen K."/>
            <person name="Lipzen A."/>
            <person name="Lukacs Z."/>
            <person name="Mihaltcheva S."/>
            <person name="Morgado L.N."/>
            <person name="Niskanen T."/>
            <person name="Noordeloos M.E."/>
            <person name="Ohm R.A."/>
            <person name="Ortiz-Santana B."/>
            <person name="Ovrebo C."/>
            <person name="Racz N."/>
            <person name="Riley R."/>
            <person name="Savchenko A."/>
            <person name="Shiryaev A."/>
            <person name="Soop K."/>
            <person name="Spirin V."/>
            <person name="Szebenyi C."/>
            <person name="Tomsovsky M."/>
            <person name="Tulloss R.E."/>
            <person name="Uehling J."/>
            <person name="Grigoriev I.V."/>
            <person name="Vagvolgyi C."/>
            <person name="Papp T."/>
            <person name="Martin F.M."/>
            <person name="Miettinen O."/>
            <person name="Hibbett D.S."/>
            <person name="Nagy L.G."/>
        </authorList>
    </citation>
    <scope>NUCLEOTIDE SEQUENCE [LARGE SCALE GENOMIC DNA]</scope>
    <source>
        <strain evidence="3 4">CBS 166.37</strain>
    </source>
</reference>
<organism evidence="3 4">
    <name type="scientific">Crucibulum laeve</name>
    <dbReference type="NCBI Taxonomy" id="68775"/>
    <lineage>
        <taxon>Eukaryota</taxon>
        <taxon>Fungi</taxon>
        <taxon>Dikarya</taxon>
        <taxon>Basidiomycota</taxon>
        <taxon>Agaricomycotina</taxon>
        <taxon>Agaricomycetes</taxon>
        <taxon>Agaricomycetidae</taxon>
        <taxon>Agaricales</taxon>
        <taxon>Agaricineae</taxon>
        <taxon>Nidulariaceae</taxon>
        <taxon>Crucibulum</taxon>
    </lineage>
</organism>
<keyword evidence="1" id="KW-1133">Transmembrane helix</keyword>
<dbReference type="InterPro" id="IPR045339">
    <property type="entry name" value="DUF6534"/>
</dbReference>
<name>A0A5C3M9X5_9AGAR</name>
<feature type="transmembrane region" description="Helical" evidence="1">
    <location>
        <begin position="88"/>
        <end position="109"/>
    </location>
</feature>
<proteinExistence type="predicted"/>
<feature type="transmembrane region" description="Helical" evidence="1">
    <location>
        <begin position="50"/>
        <end position="68"/>
    </location>
</feature>
<gene>
    <name evidence="3" type="ORF">BDQ12DRAFT_392800</name>
</gene>
<feature type="transmembrane region" description="Helical" evidence="1">
    <location>
        <begin position="162"/>
        <end position="183"/>
    </location>
</feature>
<keyword evidence="1" id="KW-0472">Membrane</keyword>
<evidence type="ECO:0000313" key="3">
    <source>
        <dbReference type="EMBL" id="TFK41687.1"/>
    </source>
</evidence>
<dbReference type="OrthoDB" id="2536347at2759"/>
<dbReference type="Pfam" id="PF20152">
    <property type="entry name" value="DUF6534"/>
    <property type="match status" value="1"/>
</dbReference>